<organism evidence="2">
    <name type="scientific">Arundo donax</name>
    <name type="common">Giant reed</name>
    <name type="synonym">Donax arundinaceus</name>
    <dbReference type="NCBI Taxonomy" id="35708"/>
    <lineage>
        <taxon>Eukaryota</taxon>
        <taxon>Viridiplantae</taxon>
        <taxon>Streptophyta</taxon>
        <taxon>Embryophyta</taxon>
        <taxon>Tracheophyta</taxon>
        <taxon>Spermatophyta</taxon>
        <taxon>Magnoliopsida</taxon>
        <taxon>Liliopsida</taxon>
        <taxon>Poales</taxon>
        <taxon>Poaceae</taxon>
        <taxon>PACMAD clade</taxon>
        <taxon>Arundinoideae</taxon>
        <taxon>Arundineae</taxon>
        <taxon>Arundo</taxon>
    </lineage>
</organism>
<reference evidence="2" key="1">
    <citation type="submission" date="2014-09" db="EMBL/GenBank/DDBJ databases">
        <authorList>
            <person name="Magalhaes I.L.F."/>
            <person name="Oliveira U."/>
            <person name="Santos F.R."/>
            <person name="Vidigal T.H.D.A."/>
            <person name="Brescovit A.D."/>
            <person name="Santos A.J."/>
        </authorList>
    </citation>
    <scope>NUCLEOTIDE SEQUENCE</scope>
    <source>
        <tissue evidence="2">Shoot tissue taken approximately 20 cm above the soil surface</tissue>
    </source>
</reference>
<proteinExistence type="predicted"/>
<keyword evidence="1" id="KW-0472">Membrane</keyword>
<dbReference type="EMBL" id="GBRH01187681">
    <property type="protein sequence ID" value="JAE10215.1"/>
    <property type="molecule type" value="Transcribed_RNA"/>
</dbReference>
<keyword evidence="1" id="KW-0812">Transmembrane</keyword>
<dbReference type="AlphaFoldDB" id="A0A0A9FB17"/>
<evidence type="ECO:0000313" key="2">
    <source>
        <dbReference type="EMBL" id="JAE10215.1"/>
    </source>
</evidence>
<protein>
    <submittedName>
        <fullName evidence="2">Uncharacterized protein</fullName>
    </submittedName>
</protein>
<feature type="transmembrane region" description="Helical" evidence="1">
    <location>
        <begin position="6"/>
        <end position="25"/>
    </location>
</feature>
<name>A0A0A9FB17_ARUDO</name>
<reference evidence="2" key="2">
    <citation type="journal article" date="2015" name="Data Brief">
        <title>Shoot transcriptome of the giant reed, Arundo donax.</title>
        <authorList>
            <person name="Barrero R.A."/>
            <person name="Guerrero F.D."/>
            <person name="Moolhuijzen P."/>
            <person name="Goolsby J.A."/>
            <person name="Tidwell J."/>
            <person name="Bellgard S.E."/>
            <person name="Bellgard M.I."/>
        </authorList>
    </citation>
    <scope>NUCLEOTIDE SEQUENCE</scope>
    <source>
        <tissue evidence="2">Shoot tissue taken approximately 20 cm above the soil surface</tissue>
    </source>
</reference>
<keyword evidence="1" id="KW-1133">Transmembrane helix</keyword>
<evidence type="ECO:0000256" key="1">
    <source>
        <dbReference type="SAM" id="Phobius"/>
    </source>
</evidence>
<sequence length="35" mass="4218">MLVLCIVYGHTFLVFFFHSFSRLLTCLSQQQRLLR</sequence>
<accession>A0A0A9FB17</accession>